<comment type="caution">
    <text evidence="4">The sequence shown here is derived from an EMBL/GenBank/DDBJ whole genome shotgun (WGS) entry which is preliminary data.</text>
</comment>
<protein>
    <submittedName>
        <fullName evidence="4">Armadillo-type fold</fullName>
    </submittedName>
</protein>
<feature type="compositionally biased region" description="Basic and acidic residues" evidence="1">
    <location>
        <begin position="420"/>
        <end position="434"/>
    </location>
</feature>
<dbReference type="EMBL" id="JAEFBJ010000012">
    <property type="protein sequence ID" value="KAG7545269.1"/>
    <property type="molecule type" value="Genomic_DNA"/>
</dbReference>
<dbReference type="AlphaFoldDB" id="A0A8T1YGX4"/>
<feature type="domain" description="TORTIFOLIA1/TORL1-2 C-terminal" evidence="2">
    <location>
        <begin position="463"/>
        <end position="586"/>
    </location>
</feature>
<dbReference type="InterPro" id="IPR057599">
    <property type="entry name" value="TORTIFOLIA1/TORL1-2_C"/>
</dbReference>
<accession>A0A8T1YGX4</accession>
<dbReference type="Pfam" id="PF24713">
    <property type="entry name" value="TOR1L1_C"/>
    <property type="match status" value="1"/>
</dbReference>
<sequence length="596" mass="66043">MFLNCLYDLCSVKKECHHLLLTRTIADIVKRLKDSSTDTGVRDACVDTIGALSRIYLNSDDAVVALFVEPLFEAMRERRKGVQSGAAMCMAKMVQSAATPPISSFQKLCPRICELLSNPCFLAEASLLLVVSSLSQVGAIAPQSLDSLLERIHACLASTCWETRKAAADTLTALASHSSSLIYDKTDFTLAVLENRVFEKIKAVRESVTEALQLWKNISGKCVDGASDDSKIASGDLLGSEKNGKQRSDLAHLMKKESSDGSTLSPDSPTKEKGGLADTEAVVILKNKARASSNTAYFQRLVKSHSVSEGSSSSNRGHWLAVQKQLLELERKQNYFMYLLQEFVGVSHDSTVAVEGKATDLSISSGRKGNLTAGSGKNDNNVANYPTGKYNGRAPGDRGSQPDGATRDMANAAWRNGQAEPRRSPRSSEQHENEQMGNWWTCGESEGYGGYGTVRYVWYKLDRREIELMSISDIESAYEEVFGTNDQSLIISLMKKTGPIFDRLLSIKIAHKIIKFISQILEDHNYYDMCVDWIRELQEQLERSGIARFGDPRKLKRKILYNLQQAGQRRMDPSIPKLIVKLADSWNVDIQIKVTL</sequence>
<proteinExistence type="predicted"/>
<dbReference type="PANTHER" id="PTHR31355">
    <property type="entry name" value="MICROTUBULE-ASSOCIATED PROTEIN TORTIFOLIA1"/>
    <property type="match status" value="1"/>
</dbReference>
<name>A0A8T1YGX4_ARASU</name>
<evidence type="ECO:0000313" key="4">
    <source>
        <dbReference type="EMBL" id="KAG7545269.1"/>
    </source>
</evidence>
<dbReference type="OrthoDB" id="298726at2759"/>
<dbReference type="PANTHER" id="PTHR31355:SF7">
    <property type="entry name" value="MICROTUBULE-ASSOCIATED PROTEIN TORTIFOLIA1"/>
    <property type="match status" value="1"/>
</dbReference>
<dbReference type="GO" id="GO:0008017">
    <property type="term" value="F:microtubule binding"/>
    <property type="evidence" value="ECO:0007669"/>
    <property type="project" value="InterPro"/>
</dbReference>
<feature type="domain" description="TORTIFOLIA1/SINE1-2 N-terminal" evidence="3">
    <location>
        <begin position="9"/>
        <end position="217"/>
    </location>
</feature>
<reference evidence="4 5" key="1">
    <citation type="submission" date="2020-12" db="EMBL/GenBank/DDBJ databases">
        <title>Concerted genomic and epigenomic changes stabilize Arabidopsis allopolyploids.</title>
        <authorList>
            <person name="Chen Z."/>
        </authorList>
    </citation>
    <scope>NUCLEOTIDE SEQUENCE [LARGE SCALE GENOMIC DNA]</scope>
    <source>
        <strain evidence="4">As9502</strain>
        <tissue evidence="4">Leaf</tissue>
    </source>
</reference>
<dbReference type="InterPro" id="IPR033337">
    <property type="entry name" value="TORTIFOLIA1/SINE1-2"/>
</dbReference>
<dbReference type="Pfam" id="PF24714">
    <property type="entry name" value="TOR1L1_N"/>
    <property type="match status" value="1"/>
</dbReference>
<evidence type="ECO:0000259" key="3">
    <source>
        <dbReference type="Pfam" id="PF24714"/>
    </source>
</evidence>
<feature type="region of interest" description="Disordered" evidence="1">
    <location>
        <begin position="362"/>
        <end position="439"/>
    </location>
</feature>
<evidence type="ECO:0000259" key="2">
    <source>
        <dbReference type="Pfam" id="PF24713"/>
    </source>
</evidence>
<organism evidence="4 5">
    <name type="scientific">Arabidopsis suecica</name>
    <name type="common">Swedish thale-cress</name>
    <name type="synonym">Cardaminopsis suecica</name>
    <dbReference type="NCBI Taxonomy" id="45249"/>
    <lineage>
        <taxon>Eukaryota</taxon>
        <taxon>Viridiplantae</taxon>
        <taxon>Streptophyta</taxon>
        <taxon>Embryophyta</taxon>
        <taxon>Tracheophyta</taxon>
        <taxon>Spermatophyta</taxon>
        <taxon>Magnoliopsida</taxon>
        <taxon>eudicotyledons</taxon>
        <taxon>Gunneridae</taxon>
        <taxon>Pentapetalae</taxon>
        <taxon>rosids</taxon>
        <taxon>malvids</taxon>
        <taxon>Brassicales</taxon>
        <taxon>Brassicaceae</taxon>
        <taxon>Camelineae</taxon>
        <taxon>Arabidopsis</taxon>
    </lineage>
</organism>
<dbReference type="GO" id="GO:0010031">
    <property type="term" value="P:circumnutation"/>
    <property type="evidence" value="ECO:0007669"/>
    <property type="project" value="TreeGrafter"/>
</dbReference>
<feature type="compositionally biased region" description="Polar residues" evidence="1">
    <location>
        <begin position="362"/>
        <end position="384"/>
    </location>
</feature>
<gene>
    <name evidence="4" type="ORF">ISN44_As12g007620</name>
</gene>
<keyword evidence="5" id="KW-1185">Reference proteome</keyword>
<dbReference type="GO" id="GO:0010005">
    <property type="term" value="C:cortical microtubule, transverse to long axis"/>
    <property type="evidence" value="ECO:0007669"/>
    <property type="project" value="TreeGrafter"/>
</dbReference>
<evidence type="ECO:0000313" key="5">
    <source>
        <dbReference type="Proteomes" id="UP000694251"/>
    </source>
</evidence>
<dbReference type="GO" id="GO:0009826">
    <property type="term" value="P:unidimensional cell growth"/>
    <property type="evidence" value="ECO:0007669"/>
    <property type="project" value="TreeGrafter"/>
</dbReference>
<evidence type="ECO:0000256" key="1">
    <source>
        <dbReference type="SAM" id="MobiDB-lite"/>
    </source>
</evidence>
<dbReference type="Proteomes" id="UP000694251">
    <property type="component" value="Chromosome 12"/>
</dbReference>
<dbReference type="InterPro" id="IPR057600">
    <property type="entry name" value="TORTIFOLIA1/SINE1-2_N"/>
</dbReference>
<feature type="region of interest" description="Disordered" evidence="1">
    <location>
        <begin position="254"/>
        <end position="276"/>
    </location>
</feature>